<dbReference type="AlphaFoldDB" id="A0AAN7C814"/>
<organism evidence="9 10">
    <name type="scientific">Achaetomium macrosporum</name>
    <dbReference type="NCBI Taxonomy" id="79813"/>
    <lineage>
        <taxon>Eukaryota</taxon>
        <taxon>Fungi</taxon>
        <taxon>Dikarya</taxon>
        <taxon>Ascomycota</taxon>
        <taxon>Pezizomycotina</taxon>
        <taxon>Sordariomycetes</taxon>
        <taxon>Sordariomycetidae</taxon>
        <taxon>Sordariales</taxon>
        <taxon>Chaetomiaceae</taxon>
        <taxon>Achaetomium</taxon>
    </lineage>
</organism>
<evidence type="ECO:0000256" key="2">
    <source>
        <dbReference type="ARBA" id="ARBA00012815"/>
    </source>
</evidence>
<protein>
    <recommendedName>
        <fullName evidence="2">histidine--tRNA ligase</fullName>
        <ecNumber evidence="2">6.1.1.21</ecNumber>
    </recommendedName>
    <alternativeName>
        <fullName evidence="5">Histidyl-tRNA synthetase</fullName>
    </alternativeName>
</protein>
<dbReference type="Proteomes" id="UP001303760">
    <property type="component" value="Unassembled WGS sequence"/>
</dbReference>
<evidence type="ECO:0000259" key="7">
    <source>
        <dbReference type="Pfam" id="PF03129"/>
    </source>
</evidence>
<proteinExistence type="predicted"/>
<dbReference type="PANTHER" id="PTHR11476:SF7">
    <property type="entry name" value="HISTIDINE--TRNA LIGASE"/>
    <property type="match status" value="1"/>
</dbReference>
<evidence type="ECO:0000313" key="9">
    <source>
        <dbReference type="EMBL" id="KAK4236621.1"/>
    </source>
</evidence>
<dbReference type="InterPro" id="IPR036621">
    <property type="entry name" value="Anticodon-bd_dom_sf"/>
</dbReference>
<evidence type="ECO:0000256" key="3">
    <source>
        <dbReference type="ARBA" id="ARBA00022490"/>
    </source>
</evidence>
<sequence>MLEKGLPGEVVDRVGGRVQRSGTMREMLGALAWDVALTRNKSLVEGVAEMELLASYLEAMEVIDKVTFDLSLARGLDYYTGLIYEVVPDRTSQPTTQVGSIAAGGRYDGLVGMYGRRPLPCIGVSFGVDRIFTILDARREKKSGSDLASRTDVYIMAFGGKDFDGLLLERMRVARQLWNAGIRAEFTAKVKPKPVQQFNSSKGVPAAVIVGREELEAGQVRVKRLHLGPKNEDLKEKGQLILRENLVEEVKRLLASPSSRQGY</sequence>
<dbReference type="GO" id="GO:0000166">
    <property type="term" value="F:nucleotide binding"/>
    <property type="evidence" value="ECO:0007669"/>
    <property type="project" value="UniProtKB-KW"/>
</dbReference>
<dbReference type="Gene3D" id="3.30.930.10">
    <property type="entry name" value="Bira Bifunctional Protein, Domain 2"/>
    <property type="match status" value="1"/>
</dbReference>
<reference evidence="9" key="2">
    <citation type="submission" date="2023-05" db="EMBL/GenBank/DDBJ databases">
        <authorList>
            <consortium name="Lawrence Berkeley National Laboratory"/>
            <person name="Steindorff A."/>
            <person name="Hensen N."/>
            <person name="Bonometti L."/>
            <person name="Westerberg I."/>
            <person name="Brannstrom I.O."/>
            <person name="Guillou S."/>
            <person name="Cros-Aarteil S."/>
            <person name="Calhoun S."/>
            <person name="Haridas S."/>
            <person name="Kuo A."/>
            <person name="Mondo S."/>
            <person name="Pangilinan J."/>
            <person name="Riley R."/>
            <person name="Labutti K."/>
            <person name="Andreopoulos B."/>
            <person name="Lipzen A."/>
            <person name="Chen C."/>
            <person name="Yanf M."/>
            <person name="Daum C."/>
            <person name="Ng V."/>
            <person name="Clum A."/>
            <person name="Ohm R."/>
            <person name="Martin F."/>
            <person name="Silar P."/>
            <person name="Natvig D."/>
            <person name="Lalanne C."/>
            <person name="Gautier V."/>
            <person name="Ament-Velasquez S.L."/>
            <person name="Kruys A."/>
            <person name="Hutchinson M.I."/>
            <person name="Powell A.J."/>
            <person name="Barry K."/>
            <person name="Miller A.N."/>
            <person name="Grigoriev I.V."/>
            <person name="Debuchy R."/>
            <person name="Gladieux P."/>
            <person name="Thoren M.H."/>
            <person name="Johannesson H."/>
        </authorList>
    </citation>
    <scope>NUCLEOTIDE SEQUENCE</scope>
    <source>
        <strain evidence="9">CBS 532.94</strain>
    </source>
</reference>
<evidence type="ECO:0000259" key="8">
    <source>
        <dbReference type="Pfam" id="PF13393"/>
    </source>
</evidence>
<accession>A0AAN7C814</accession>
<evidence type="ECO:0000256" key="5">
    <source>
        <dbReference type="ARBA" id="ARBA00030619"/>
    </source>
</evidence>
<dbReference type="GO" id="GO:0003723">
    <property type="term" value="F:RNA binding"/>
    <property type="evidence" value="ECO:0007669"/>
    <property type="project" value="TreeGrafter"/>
</dbReference>
<dbReference type="GO" id="GO:0005829">
    <property type="term" value="C:cytosol"/>
    <property type="evidence" value="ECO:0007669"/>
    <property type="project" value="TreeGrafter"/>
</dbReference>
<dbReference type="SUPFAM" id="SSF52954">
    <property type="entry name" value="Class II aaRS ABD-related"/>
    <property type="match status" value="1"/>
</dbReference>
<dbReference type="EC" id="6.1.1.21" evidence="2"/>
<dbReference type="FunFam" id="3.40.50.800:FF:000015">
    <property type="entry name" value="Histidyl-tRNA synthetase, mitochondrial"/>
    <property type="match status" value="1"/>
</dbReference>
<dbReference type="EMBL" id="MU860182">
    <property type="protein sequence ID" value="KAK4236621.1"/>
    <property type="molecule type" value="Genomic_DNA"/>
</dbReference>
<dbReference type="GO" id="GO:0004821">
    <property type="term" value="F:histidine-tRNA ligase activity"/>
    <property type="evidence" value="ECO:0007669"/>
    <property type="project" value="UniProtKB-EC"/>
</dbReference>
<dbReference type="Pfam" id="PF13393">
    <property type="entry name" value="tRNA-synt_His"/>
    <property type="match status" value="1"/>
</dbReference>
<feature type="domain" description="Class II Histidinyl-tRNA synthetase (HisRS)-like catalytic core" evidence="8">
    <location>
        <begin position="37"/>
        <end position="131"/>
    </location>
</feature>
<dbReference type="SUPFAM" id="SSF55681">
    <property type="entry name" value="Class II aaRS and biotin synthetases"/>
    <property type="match status" value="1"/>
</dbReference>
<gene>
    <name evidence="9" type="ORF">C8A03DRAFT_35477</name>
</gene>
<dbReference type="InterPro" id="IPR004154">
    <property type="entry name" value="Anticodon-bd"/>
</dbReference>
<keyword evidence="3" id="KW-0963">Cytoplasm</keyword>
<comment type="catalytic activity">
    <reaction evidence="6">
        <text>tRNA(His) + L-histidine + ATP = L-histidyl-tRNA(His) + AMP + diphosphate + H(+)</text>
        <dbReference type="Rhea" id="RHEA:17313"/>
        <dbReference type="Rhea" id="RHEA-COMP:9665"/>
        <dbReference type="Rhea" id="RHEA-COMP:9689"/>
        <dbReference type="ChEBI" id="CHEBI:15378"/>
        <dbReference type="ChEBI" id="CHEBI:30616"/>
        <dbReference type="ChEBI" id="CHEBI:33019"/>
        <dbReference type="ChEBI" id="CHEBI:57595"/>
        <dbReference type="ChEBI" id="CHEBI:78442"/>
        <dbReference type="ChEBI" id="CHEBI:78527"/>
        <dbReference type="ChEBI" id="CHEBI:456215"/>
        <dbReference type="EC" id="6.1.1.21"/>
    </reaction>
</comment>
<evidence type="ECO:0000313" key="10">
    <source>
        <dbReference type="Proteomes" id="UP001303760"/>
    </source>
</evidence>
<evidence type="ECO:0000256" key="6">
    <source>
        <dbReference type="ARBA" id="ARBA00047639"/>
    </source>
</evidence>
<dbReference type="PANTHER" id="PTHR11476">
    <property type="entry name" value="HISTIDYL-TRNA SYNTHETASE"/>
    <property type="match status" value="1"/>
</dbReference>
<keyword evidence="4" id="KW-0547">Nucleotide-binding</keyword>
<evidence type="ECO:0000256" key="1">
    <source>
        <dbReference type="ARBA" id="ARBA00004496"/>
    </source>
</evidence>
<feature type="domain" description="Anticodon-binding" evidence="7">
    <location>
        <begin position="152"/>
        <end position="251"/>
    </location>
</feature>
<evidence type="ECO:0000256" key="4">
    <source>
        <dbReference type="ARBA" id="ARBA00022741"/>
    </source>
</evidence>
<keyword evidence="10" id="KW-1185">Reference proteome</keyword>
<dbReference type="Gene3D" id="3.40.50.800">
    <property type="entry name" value="Anticodon-binding domain"/>
    <property type="match status" value="1"/>
</dbReference>
<name>A0AAN7C814_9PEZI</name>
<dbReference type="GO" id="GO:0006427">
    <property type="term" value="P:histidyl-tRNA aminoacylation"/>
    <property type="evidence" value="ECO:0007669"/>
    <property type="project" value="TreeGrafter"/>
</dbReference>
<comment type="caution">
    <text evidence="9">The sequence shown here is derived from an EMBL/GenBank/DDBJ whole genome shotgun (WGS) entry which is preliminary data.</text>
</comment>
<comment type="subcellular location">
    <subcellularLocation>
        <location evidence="1">Cytoplasm</location>
    </subcellularLocation>
</comment>
<dbReference type="GO" id="GO:0032543">
    <property type="term" value="P:mitochondrial translation"/>
    <property type="evidence" value="ECO:0007669"/>
    <property type="project" value="TreeGrafter"/>
</dbReference>
<dbReference type="GO" id="GO:0005739">
    <property type="term" value="C:mitochondrion"/>
    <property type="evidence" value="ECO:0007669"/>
    <property type="project" value="TreeGrafter"/>
</dbReference>
<dbReference type="InterPro" id="IPR045864">
    <property type="entry name" value="aa-tRNA-synth_II/BPL/LPL"/>
</dbReference>
<dbReference type="InterPro" id="IPR041715">
    <property type="entry name" value="HisRS-like_core"/>
</dbReference>
<dbReference type="Pfam" id="PF03129">
    <property type="entry name" value="HGTP_anticodon"/>
    <property type="match status" value="1"/>
</dbReference>
<reference evidence="9" key="1">
    <citation type="journal article" date="2023" name="Mol. Phylogenet. Evol.">
        <title>Genome-scale phylogeny and comparative genomics of the fungal order Sordariales.</title>
        <authorList>
            <person name="Hensen N."/>
            <person name="Bonometti L."/>
            <person name="Westerberg I."/>
            <person name="Brannstrom I.O."/>
            <person name="Guillou S."/>
            <person name="Cros-Aarteil S."/>
            <person name="Calhoun S."/>
            <person name="Haridas S."/>
            <person name="Kuo A."/>
            <person name="Mondo S."/>
            <person name="Pangilinan J."/>
            <person name="Riley R."/>
            <person name="LaButti K."/>
            <person name="Andreopoulos B."/>
            <person name="Lipzen A."/>
            <person name="Chen C."/>
            <person name="Yan M."/>
            <person name="Daum C."/>
            <person name="Ng V."/>
            <person name="Clum A."/>
            <person name="Steindorff A."/>
            <person name="Ohm R.A."/>
            <person name="Martin F."/>
            <person name="Silar P."/>
            <person name="Natvig D.O."/>
            <person name="Lalanne C."/>
            <person name="Gautier V."/>
            <person name="Ament-Velasquez S.L."/>
            <person name="Kruys A."/>
            <person name="Hutchinson M.I."/>
            <person name="Powell A.J."/>
            <person name="Barry K."/>
            <person name="Miller A.N."/>
            <person name="Grigoriev I.V."/>
            <person name="Debuchy R."/>
            <person name="Gladieux P."/>
            <person name="Hiltunen Thoren M."/>
            <person name="Johannesson H."/>
        </authorList>
    </citation>
    <scope>NUCLEOTIDE SEQUENCE</scope>
    <source>
        <strain evidence="9">CBS 532.94</strain>
    </source>
</reference>